<dbReference type="GO" id="GO:0000105">
    <property type="term" value="P:L-histidine biosynthetic process"/>
    <property type="evidence" value="ECO:0007669"/>
    <property type="project" value="UniProtKB-UniRule"/>
</dbReference>
<keyword evidence="5 8" id="KW-0378">Hydrolase</keyword>
<evidence type="ECO:0000256" key="4">
    <source>
        <dbReference type="ARBA" id="ARBA00022605"/>
    </source>
</evidence>
<evidence type="ECO:0000313" key="11">
    <source>
        <dbReference type="Proteomes" id="UP000031866"/>
    </source>
</evidence>
<evidence type="ECO:0000256" key="1">
    <source>
        <dbReference type="ARBA" id="ARBA00004970"/>
    </source>
</evidence>
<dbReference type="EMBL" id="CP010086">
    <property type="protein sequence ID" value="AJG97646.1"/>
    <property type="molecule type" value="Genomic_DNA"/>
</dbReference>
<dbReference type="Proteomes" id="UP000031866">
    <property type="component" value="Chromosome"/>
</dbReference>
<dbReference type="InterPro" id="IPR016195">
    <property type="entry name" value="Pol/histidinol_Pase-like"/>
</dbReference>
<dbReference type="PANTHER" id="PTHR21039">
    <property type="entry name" value="HISTIDINOL PHOSPHATASE-RELATED"/>
    <property type="match status" value="1"/>
</dbReference>
<reference evidence="11" key="1">
    <citation type="submission" date="2014-12" db="EMBL/GenBank/DDBJ databases">
        <title>Genome sequence of Clostridium beijerinckii strain 59B.</title>
        <authorList>
            <person name="Little G.T."/>
            <person name="Minton N.P."/>
        </authorList>
    </citation>
    <scope>NUCLEOTIDE SEQUENCE [LARGE SCALE GENOMIC DNA]</scope>
    <source>
        <strain evidence="11">59B</strain>
    </source>
</reference>
<dbReference type="SUPFAM" id="SSF89550">
    <property type="entry name" value="PHP domain-like"/>
    <property type="match status" value="1"/>
</dbReference>
<proteinExistence type="inferred from homology"/>
<dbReference type="OrthoDB" id="9775255at2"/>
<keyword evidence="6 8" id="KW-0368">Histidine biosynthesis</keyword>
<dbReference type="GO" id="GO:0005737">
    <property type="term" value="C:cytoplasm"/>
    <property type="evidence" value="ECO:0007669"/>
    <property type="project" value="TreeGrafter"/>
</dbReference>
<feature type="domain" description="Polymerase/histidinol phosphatase N-terminal" evidence="9">
    <location>
        <begin position="3"/>
        <end position="82"/>
    </location>
</feature>
<organism evidence="10 11">
    <name type="scientific">Clostridium beijerinckii</name>
    <name type="common">Clostridium MP</name>
    <dbReference type="NCBI Taxonomy" id="1520"/>
    <lineage>
        <taxon>Bacteria</taxon>
        <taxon>Bacillati</taxon>
        <taxon>Bacillota</taxon>
        <taxon>Clostridia</taxon>
        <taxon>Eubacteriales</taxon>
        <taxon>Clostridiaceae</taxon>
        <taxon>Clostridium</taxon>
    </lineage>
</organism>
<dbReference type="PANTHER" id="PTHR21039:SF0">
    <property type="entry name" value="HISTIDINOL-PHOSPHATASE"/>
    <property type="match status" value="1"/>
</dbReference>
<dbReference type="InterPro" id="IPR010140">
    <property type="entry name" value="Histidinol_P_phosphatase_HisJ"/>
</dbReference>
<dbReference type="NCBIfam" id="TIGR01856">
    <property type="entry name" value="hisJ_fam"/>
    <property type="match status" value="1"/>
</dbReference>
<dbReference type="Gene3D" id="3.20.20.140">
    <property type="entry name" value="Metal-dependent hydrolases"/>
    <property type="match status" value="1"/>
</dbReference>
<dbReference type="SMART" id="SM00481">
    <property type="entry name" value="POLIIIAc"/>
    <property type="match status" value="1"/>
</dbReference>
<dbReference type="Pfam" id="PF02811">
    <property type="entry name" value="PHP"/>
    <property type="match status" value="1"/>
</dbReference>
<dbReference type="RefSeq" id="WP_041894576.1">
    <property type="nucleotide sequence ID" value="NZ_CP010086.2"/>
</dbReference>
<evidence type="ECO:0000256" key="5">
    <source>
        <dbReference type="ARBA" id="ARBA00022801"/>
    </source>
</evidence>
<evidence type="ECO:0000256" key="6">
    <source>
        <dbReference type="ARBA" id="ARBA00023102"/>
    </source>
</evidence>
<protein>
    <recommendedName>
        <fullName evidence="3 8">Histidinol-phosphatase</fullName>
        <shortName evidence="8">HolPase</shortName>
        <ecNumber evidence="3 8">3.1.3.15</ecNumber>
    </recommendedName>
</protein>
<evidence type="ECO:0000313" key="10">
    <source>
        <dbReference type="EMBL" id="AJG97646.1"/>
    </source>
</evidence>
<dbReference type="InterPro" id="IPR004013">
    <property type="entry name" value="PHP_dom"/>
</dbReference>
<evidence type="ECO:0000259" key="9">
    <source>
        <dbReference type="SMART" id="SM00481"/>
    </source>
</evidence>
<sequence length="261" mass="30920">MLADYHMHTSFSDDSTYPMEDEIKKAISLGIDEICFTEHVDYGVKVDINCNYIAYINEFNRCREKYKDKITMKLGIEFGMQEHTIDEFQKDFNEYDFDFVILSCHQVDNKAFWTQDFQKGKTQKEYNEKYYEEILKVIKKYNDYSVLGHLDMINRYDNMGKYPFERVRDIVKEILVHVISHGKGIEINTSCFRYGLDDLTPSREILKLYRELGGTIITIGSDSHKEDDVGCKISYVKNELKELGYKEFCTYKKMEPIFHCL</sequence>
<evidence type="ECO:0000256" key="8">
    <source>
        <dbReference type="RuleBase" id="RU366003"/>
    </source>
</evidence>
<comment type="similarity">
    <text evidence="2 8">Belongs to the PHP hydrolase family. HisK subfamily.</text>
</comment>
<evidence type="ECO:0000256" key="2">
    <source>
        <dbReference type="ARBA" id="ARBA00009152"/>
    </source>
</evidence>
<comment type="pathway">
    <text evidence="1 8">Amino-acid biosynthesis; L-histidine biosynthesis; L-histidine from 5-phospho-alpha-D-ribose 1-diphosphate: step 8/9.</text>
</comment>
<accession>A0A0B5QHE1</accession>
<evidence type="ECO:0000256" key="7">
    <source>
        <dbReference type="ARBA" id="ARBA00049158"/>
    </source>
</evidence>
<name>A0A0B5QHE1_CLOBE</name>
<gene>
    <name evidence="10" type="ORF">LF65_01027</name>
</gene>
<comment type="catalytic activity">
    <reaction evidence="7 8">
        <text>L-histidinol phosphate + H2O = L-histidinol + phosphate</text>
        <dbReference type="Rhea" id="RHEA:14465"/>
        <dbReference type="ChEBI" id="CHEBI:15377"/>
        <dbReference type="ChEBI" id="CHEBI:43474"/>
        <dbReference type="ChEBI" id="CHEBI:57699"/>
        <dbReference type="ChEBI" id="CHEBI:57980"/>
        <dbReference type="EC" id="3.1.3.15"/>
    </reaction>
</comment>
<dbReference type="InterPro" id="IPR003141">
    <property type="entry name" value="Pol/His_phosphatase_N"/>
</dbReference>
<dbReference type="STRING" id="1520.LF65_01027"/>
<dbReference type="GO" id="GO:0004401">
    <property type="term" value="F:histidinol-phosphatase activity"/>
    <property type="evidence" value="ECO:0007669"/>
    <property type="project" value="UniProtKB-UniRule"/>
</dbReference>
<dbReference type="EC" id="3.1.3.15" evidence="3 8"/>
<dbReference type="UniPathway" id="UPA00031">
    <property type="reaction ID" value="UER00013"/>
</dbReference>
<dbReference type="KEGG" id="cbei:LF65_01027"/>
<keyword evidence="4 8" id="KW-0028">Amino-acid biosynthesis</keyword>
<evidence type="ECO:0000256" key="3">
    <source>
        <dbReference type="ARBA" id="ARBA00013085"/>
    </source>
</evidence>
<dbReference type="AlphaFoldDB" id="A0A0B5QHE1"/>